<dbReference type="Pfam" id="PF00583">
    <property type="entry name" value="Acetyltransf_1"/>
    <property type="match status" value="1"/>
</dbReference>
<dbReference type="AlphaFoldDB" id="A0A8E2VHY9"/>
<dbReference type="PANTHER" id="PTHR43877">
    <property type="entry name" value="AMINOALKYLPHOSPHONATE N-ACETYLTRANSFERASE-RELATED-RELATED"/>
    <property type="match status" value="1"/>
</dbReference>
<dbReference type="InterPro" id="IPR050832">
    <property type="entry name" value="Bact_Acetyltransf"/>
</dbReference>
<comment type="caution">
    <text evidence="4">The sequence shown here is derived from an EMBL/GenBank/DDBJ whole genome shotgun (WGS) entry which is preliminary data.</text>
</comment>
<keyword evidence="5" id="KW-1185">Reference proteome</keyword>
<dbReference type="GO" id="GO:0016747">
    <property type="term" value="F:acyltransferase activity, transferring groups other than amino-acyl groups"/>
    <property type="evidence" value="ECO:0007669"/>
    <property type="project" value="InterPro"/>
</dbReference>
<dbReference type="InterPro" id="IPR000182">
    <property type="entry name" value="GNAT_dom"/>
</dbReference>
<keyword evidence="2" id="KW-0012">Acyltransferase</keyword>
<dbReference type="EMBL" id="QAYC01000018">
    <property type="protein sequence ID" value="PTW44141.1"/>
    <property type="molecule type" value="Genomic_DNA"/>
</dbReference>
<dbReference type="Gene3D" id="3.40.630.30">
    <property type="match status" value="1"/>
</dbReference>
<evidence type="ECO:0000259" key="3">
    <source>
        <dbReference type="PROSITE" id="PS51186"/>
    </source>
</evidence>
<evidence type="ECO:0000313" key="4">
    <source>
        <dbReference type="EMBL" id="PTW44141.1"/>
    </source>
</evidence>
<evidence type="ECO:0000256" key="2">
    <source>
        <dbReference type="ARBA" id="ARBA00023315"/>
    </source>
</evidence>
<proteinExistence type="predicted"/>
<protein>
    <submittedName>
        <fullName evidence="4">Acetyltransferase (GNAT) family protein</fullName>
    </submittedName>
</protein>
<dbReference type="PROSITE" id="PS51186">
    <property type="entry name" value="GNAT"/>
    <property type="match status" value="1"/>
</dbReference>
<evidence type="ECO:0000256" key="1">
    <source>
        <dbReference type="ARBA" id="ARBA00022679"/>
    </source>
</evidence>
<gene>
    <name evidence="4" type="ORF">C8N38_11835</name>
</gene>
<sequence length="157" mass="17005">MRAKAPRRLAADDPALAGVLDLIRRSFAYMDGRIDPPSSMHRLRLADIAGHCASGEVSAIGAPPFACVFLTPRPDRLYLGKLAVDPARRGEGHGRALVDLAETRARALGLPCLELQTRVELTENHRIFGALGFRPTGTSAHPGYDRPTSITMERAIP</sequence>
<dbReference type="RefSeq" id="WP_108028504.1">
    <property type="nucleotide sequence ID" value="NZ_QAYC01000018.1"/>
</dbReference>
<reference evidence="4 5" key="1">
    <citation type="submission" date="2018-04" db="EMBL/GenBank/DDBJ databases">
        <title>Genomic Encyclopedia of Archaeal and Bacterial Type Strains, Phase II (KMG-II): from individual species to whole genera.</title>
        <authorList>
            <person name="Goeker M."/>
        </authorList>
    </citation>
    <scope>NUCLEOTIDE SEQUENCE [LARGE SCALE GENOMIC DNA]</scope>
    <source>
        <strain evidence="4 5">DSM 19783</strain>
    </source>
</reference>
<name>A0A8E2VHY9_9RHOB</name>
<dbReference type="Proteomes" id="UP000244037">
    <property type="component" value="Unassembled WGS sequence"/>
</dbReference>
<dbReference type="SUPFAM" id="SSF55729">
    <property type="entry name" value="Acyl-CoA N-acyltransferases (Nat)"/>
    <property type="match status" value="1"/>
</dbReference>
<evidence type="ECO:0000313" key="5">
    <source>
        <dbReference type="Proteomes" id="UP000244037"/>
    </source>
</evidence>
<keyword evidence="1 4" id="KW-0808">Transferase</keyword>
<dbReference type="InterPro" id="IPR016181">
    <property type="entry name" value="Acyl_CoA_acyltransferase"/>
</dbReference>
<organism evidence="4 5">
    <name type="scientific">Rhodovulum kholense</name>
    <dbReference type="NCBI Taxonomy" id="453584"/>
    <lineage>
        <taxon>Bacteria</taxon>
        <taxon>Pseudomonadati</taxon>
        <taxon>Pseudomonadota</taxon>
        <taxon>Alphaproteobacteria</taxon>
        <taxon>Rhodobacterales</taxon>
        <taxon>Paracoccaceae</taxon>
        <taxon>Rhodovulum</taxon>
    </lineage>
</organism>
<feature type="domain" description="N-acetyltransferase" evidence="3">
    <location>
        <begin position="1"/>
        <end position="157"/>
    </location>
</feature>
<accession>A0A8E2VHY9</accession>
<dbReference type="CDD" id="cd04301">
    <property type="entry name" value="NAT_SF"/>
    <property type="match status" value="1"/>
</dbReference>
<dbReference type="OrthoDB" id="9789603at2"/>